<dbReference type="InterPro" id="IPR027417">
    <property type="entry name" value="P-loop_NTPase"/>
</dbReference>
<evidence type="ECO:0000313" key="3">
    <source>
        <dbReference type="Proteomes" id="UP000030700"/>
    </source>
</evidence>
<reference evidence="2" key="1">
    <citation type="journal article" date="2015" name="PeerJ">
        <title>First genomic representation of candidate bacterial phylum KSB3 points to enhanced environmental sensing as a trigger of wastewater bulking.</title>
        <authorList>
            <person name="Sekiguchi Y."/>
            <person name="Ohashi A."/>
            <person name="Parks D.H."/>
            <person name="Yamauchi T."/>
            <person name="Tyson G.W."/>
            <person name="Hugenholtz P."/>
        </authorList>
    </citation>
    <scope>NUCLEOTIDE SEQUENCE [LARGE SCALE GENOMIC DNA]</scope>
</reference>
<dbReference type="AlphaFoldDB" id="A0A0S6VVP7"/>
<dbReference type="GO" id="GO:0016301">
    <property type="term" value="F:kinase activity"/>
    <property type="evidence" value="ECO:0007669"/>
    <property type="project" value="InterPro"/>
</dbReference>
<dbReference type="Gene3D" id="3.40.50.300">
    <property type="entry name" value="P-loop containing nucleotide triphosphate hydrolases"/>
    <property type="match status" value="1"/>
</dbReference>
<dbReference type="Pfam" id="PF00485">
    <property type="entry name" value="PRK"/>
    <property type="match status" value="1"/>
</dbReference>
<keyword evidence="3" id="KW-1185">Reference proteome</keyword>
<dbReference type="STRING" id="1499966.U14_01176"/>
<dbReference type="PANTHER" id="PTHR10285">
    <property type="entry name" value="URIDINE KINASE"/>
    <property type="match status" value="1"/>
</dbReference>
<dbReference type="SUPFAM" id="SSF52540">
    <property type="entry name" value="P-loop containing nucleoside triphosphate hydrolases"/>
    <property type="match status" value="1"/>
</dbReference>
<organism evidence="2">
    <name type="scientific">Candidatus Moduliflexus flocculans</name>
    <dbReference type="NCBI Taxonomy" id="1499966"/>
    <lineage>
        <taxon>Bacteria</taxon>
        <taxon>Candidatus Moduliflexota</taxon>
        <taxon>Candidatus Moduliflexia</taxon>
        <taxon>Candidatus Moduliflexales</taxon>
        <taxon>Candidatus Moduliflexaceae</taxon>
    </lineage>
</organism>
<dbReference type="InterPro" id="IPR006083">
    <property type="entry name" value="PRK/URK"/>
</dbReference>
<dbReference type="Proteomes" id="UP000030700">
    <property type="component" value="Unassembled WGS sequence"/>
</dbReference>
<gene>
    <name evidence="2" type="ORF">U14_01176</name>
</gene>
<accession>A0A0S6VVP7</accession>
<proteinExistence type="predicted"/>
<protein>
    <recommendedName>
        <fullName evidence="1">Phosphoribulokinase/uridine kinase domain-containing protein</fullName>
    </recommendedName>
</protein>
<dbReference type="HOGENOM" id="CLU_112796_0_0_0"/>
<name>A0A0S6VVP7_9BACT</name>
<evidence type="ECO:0000259" key="1">
    <source>
        <dbReference type="Pfam" id="PF00485"/>
    </source>
</evidence>
<evidence type="ECO:0000313" key="2">
    <source>
        <dbReference type="EMBL" id="GAK49951.1"/>
    </source>
</evidence>
<sequence>MVGDRIQIHAEQRAQAEEIAAHLLASAFAKSGRHSMTVAGESGSGKSTMAAAIAEAFEQRGKRCVILQQDDYYLLPPMTNDRERRNHADWRGVKEVRLDFLDQQMQAILDGAEDIVKPVSVYAEDCFKQEHLSTRDVAIVIVEGSFVSLLQHAHVRVFIDRTYIDTRAFREQRARDAAELDTFTESILQIEHEIISAHKPLADIIVTKEGKIAYQQAS</sequence>
<dbReference type="GO" id="GO:0005524">
    <property type="term" value="F:ATP binding"/>
    <property type="evidence" value="ECO:0007669"/>
    <property type="project" value="InterPro"/>
</dbReference>
<dbReference type="EMBL" id="DF820455">
    <property type="protein sequence ID" value="GAK49951.1"/>
    <property type="molecule type" value="Genomic_DNA"/>
</dbReference>
<feature type="domain" description="Phosphoribulokinase/uridine kinase" evidence="1">
    <location>
        <begin position="37"/>
        <end position="161"/>
    </location>
</feature>